<dbReference type="HOGENOM" id="CLU_3388860_0_0_3"/>
<organism evidence="1 2">
    <name type="scientific">Coleofasciculus chthonoplastes PCC 7420</name>
    <dbReference type="NCBI Taxonomy" id="118168"/>
    <lineage>
        <taxon>Bacteria</taxon>
        <taxon>Bacillati</taxon>
        <taxon>Cyanobacteriota</taxon>
        <taxon>Cyanophyceae</taxon>
        <taxon>Coleofasciculales</taxon>
        <taxon>Coleofasciculaceae</taxon>
        <taxon>Coleofasciculus</taxon>
    </lineage>
</organism>
<keyword evidence="2" id="KW-1185">Reference proteome</keyword>
<dbReference type="Proteomes" id="UP000003835">
    <property type="component" value="Unassembled WGS sequence"/>
</dbReference>
<accession>B4VUK4</accession>
<evidence type="ECO:0000313" key="1">
    <source>
        <dbReference type="EMBL" id="EDX74501.1"/>
    </source>
</evidence>
<sequence>MRCKPTNLTIFDEESEELRVSAKIPVFSGNLS</sequence>
<evidence type="ECO:0000313" key="2">
    <source>
        <dbReference type="Proteomes" id="UP000003835"/>
    </source>
</evidence>
<reference evidence="1 2" key="1">
    <citation type="submission" date="2008-07" db="EMBL/GenBank/DDBJ databases">
        <authorList>
            <person name="Tandeau de Marsac N."/>
            <person name="Ferriera S."/>
            <person name="Johnson J."/>
            <person name="Kravitz S."/>
            <person name="Beeson K."/>
            <person name="Sutton G."/>
            <person name="Rogers Y.-H."/>
            <person name="Friedman R."/>
            <person name="Frazier M."/>
            <person name="Venter J.C."/>
        </authorList>
    </citation>
    <scope>NUCLEOTIDE SEQUENCE [LARGE SCALE GENOMIC DNA]</scope>
    <source>
        <strain evidence="1 2">PCC 7420</strain>
    </source>
</reference>
<dbReference type="AlphaFoldDB" id="B4VUK4"/>
<protein>
    <submittedName>
        <fullName evidence="1">Uncharacterized protein</fullName>
    </submittedName>
</protein>
<dbReference type="EMBL" id="DS989853">
    <property type="protein sequence ID" value="EDX74501.1"/>
    <property type="molecule type" value="Genomic_DNA"/>
</dbReference>
<proteinExistence type="predicted"/>
<name>B4VUK4_9CYAN</name>
<gene>
    <name evidence="1" type="ORF">MC7420_4025</name>
</gene>